<reference evidence="2 3" key="1">
    <citation type="submission" date="2019-03" db="EMBL/GenBank/DDBJ databases">
        <authorList>
            <person name="Fan P."/>
        </authorList>
    </citation>
    <scope>NUCLEOTIDE SEQUENCE [LARGE SCALE GENOMIC DNA]</scope>
    <source>
        <strain evidence="2 3">KCJ4950</strain>
    </source>
</reference>
<feature type="transmembrane region" description="Helical" evidence="1">
    <location>
        <begin position="20"/>
        <end position="38"/>
    </location>
</feature>
<dbReference type="Proteomes" id="UP000295231">
    <property type="component" value="Unassembled WGS sequence"/>
</dbReference>
<evidence type="ECO:0000313" key="3">
    <source>
        <dbReference type="Proteomes" id="UP000295231"/>
    </source>
</evidence>
<keyword evidence="3" id="KW-1185">Reference proteome</keyword>
<sequence>SWTLVLTSIVFLTLSDVIRNNYIILVVTILIVLILDLFQNRTWKNLVFMIFLVASVHGSNSLISYYYKEQSHRSNLDGEPKIAWVAMGLNDTPLYNRIAGWYDAYVENVYNEYSGDSKKIEKASAKQITFRTNYMIEHPKYAIT</sequence>
<dbReference type="EMBL" id="SJWY01000382">
    <property type="protein sequence ID" value="TDE69202.1"/>
    <property type="molecule type" value="Genomic_DNA"/>
</dbReference>
<keyword evidence="1" id="KW-1133">Transmembrane helix</keyword>
<accession>A0A4R5G2V4</accession>
<evidence type="ECO:0000313" key="2">
    <source>
        <dbReference type="EMBL" id="TDE69202.1"/>
    </source>
</evidence>
<name>A0A4R5G2V4_9STRE</name>
<feature type="non-terminal residue" evidence="2">
    <location>
        <position position="1"/>
    </location>
</feature>
<keyword evidence="1" id="KW-0472">Membrane</keyword>
<evidence type="ECO:0000256" key="1">
    <source>
        <dbReference type="SAM" id="Phobius"/>
    </source>
</evidence>
<comment type="caution">
    <text evidence="2">The sequence shown here is derived from an EMBL/GenBank/DDBJ whole genome shotgun (WGS) entry which is preliminary data.</text>
</comment>
<dbReference type="AlphaFoldDB" id="A0A4R5G2V4"/>
<keyword evidence="1" id="KW-0812">Transmembrane</keyword>
<organism evidence="2 3">
    <name type="scientific">Streptococcus vicugnae</name>
    <dbReference type="NCBI Taxonomy" id="2740579"/>
    <lineage>
        <taxon>Bacteria</taxon>
        <taxon>Bacillati</taxon>
        <taxon>Bacillota</taxon>
        <taxon>Bacilli</taxon>
        <taxon>Lactobacillales</taxon>
        <taxon>Streptococcaceae</taxon>
        <taxon>Streptococcus</taxon>
    </lineage>
</organism>
<proteinExistence type="predicted"/>
<feature type="transmembrane region" description="Helical" evidence="1">
    <location>
        <begin position="45"/>
        <end position="67"/>
    </location>
</feature>
<feature type="non-terminal residue" evidence="2">
    <location>
        <position position="144"/>
    </location>
</feature>
<protein>
    <submittedName>
        <fullName evidence="2">Uncharacterized protein</fullName>
    </submittedName>
</protein>
<gene>
    <name evidence="2" type="ORF">E0E04_09325</name>
</gene>